<dbReference type="Pfam" id="PF04819">
    <property type="entry name" value="DUF716"/>
    <property type="match status" value="1"/>
</dbReference>
<feature type="transmembrane region" description="Helical" evidence="6">
    <location>
        <begin position="91"/>
        <end position="109"/>
    </location>
</feature>
<protein>
    <submittedName>
        <fullName evidence="7">Uncharacterized protein</fullName>
    </submittedName>
</protein>
<keyword evidence="3 6" id="KW-0812">Transmembrane</keyword>
<gene>
    <name evidence="7" type="ORF">CEURO_LOCUS12825</name>
</gene>
<dbReference type="OrthoDB" id="551896at2759"/>
<sequence length="324" mass="36668">MGTLVGHVAPGFGFFMIGLWHLVNNIRIHATSPRVFTSLPWFPTSRIRHLELFFIMGACIASISMELFIGPKKHQPLDTDGTIPSDHLHNFEHSNISFTFLVYAVFCIILDKTAALARNALAQFLGAIAFGQQLLLFHLHSTDHMGVEGQYHWLLQVVIFLSLATTLLGIPYPKSFFNSFVRSYSIMLQGVWFIVMGVMLWTPQFIPKGCFINSEEGHQVVRCHTQEALLRAKSLVNIQFSWYVIGVTIIAVSLYLVVFKIYHHEDEKVGYRSLLEGKIDEEGDERGVAVEDVESQMKGKVGKNGEMKTFLEMGNLFASLDRER</sequence>
<organism evidence="7 8">
    <name type="scientific">Cuscuta europaea</name>
    <name type="common">European dodder</name>
    <dbReference type="NCBI Taxonomy" id="41803"/>
    <lineage>
        <taxon>Eukaryota</taxon>
        <taxon>Viridiplantae</taxon>
        <taxon>Streptophyta</taxon>
        <taxon>Embryophyta</taxon>
        <taxon>Tracheophyta</taxon>
        <taxon>Spermatophyta</taxon>
        <taxon>Magnoliopsida</taxon>
        <taxon>eudicotyledons</taxon>
        <taxon>Gunneridae</taxon>
        <taxon>Pentapetalae</taxon>
        <taxon>asterids</taxon>
        <taxon>lamiids</taxon>
        <taxon>Solanales</taxon>
        <taxon>Convolvulaceae</taxon>
        <taxon>Cuscuteae</taxon>
        <taxon>Cuscuta</taxon>
        <taxon>Cuscuta subgen. Cuscuta</taxon>
    </lineage>
</organism>
<evidence type="ECO:0000256" key="3">
    <source>
        <dbReference type="ARBA" id="ARBA00022692"/>
    </source>
</evidence>
<dbReference type="PANTHER" id="PTHR46285">
    <property type="entry name" value="PROTEINASE INHIBITOR I4, SERPIN (DUF716)-RELATED"/>
    <property type="match status" value="1"/>
</dbReference>
<feature type="transmembrane region" description="Helical" evidence="6">
    <location>
        <begin position="151"/>
        <end position="172"/>
    </location>
</feature>
<evidence type="ECO:0000313" key="8">
    <source>
        <dbReference type="Proteomes" id="UP001152484"/>
    </source>
</evidence>
<dbReference type="PANTHER" id="PTHR46285:SF3">
    <property type="entry name" value="PROTEINASE INHIBITOR I4, SERPIN (DUF716)"/>
    <property type="match status" value="1"/>
</dbReference>
<evidence type="ECO:0000313" key="7">
    <source>
        <dbReference type="EMBL" id="CAH9094614.1"/>
    </source>
</evidence>
<feature type="transmembrane region" description="Helical" evidence="6">
    <location>
        <begin position="240"/>
        <end position="262"/>
    </location>
</feature>
<comment type="similarity">
    <text evidence="2">Belongs to the TMEM45 family.</text>
</comment>
<dbReference type="Proteomes" id="UP001152484">
    <property type="component" value="Unassembled WGS sequence"/>
</dbReference>
<dbReference type="AlphaFoldDB" id="A0A9P0ZC40"/>
<keyword evidence="5 6" id="KW-0472">Membrane</keyword>
<keyword evidence="4 6" id="KW-1133">Transmembrane helix</keyword>
<dbReference type="GO" id="GO:0016020">
    <property type="term" value="C:membrane"/>
    <property type="evidence" value="ECO:0007669"/>
    <property type="project" value="UniProtKB-SubCell"/>
</dbReference>
<feature type="transmembrane region" description="Helical" evidence="6">
    <location>
        <begin position="50"/>
        <end position="71"/>
    </location>
</feature>
<evidence type="ECO:0000256" key="4">
    <source>
        <dbReference type="ARBA" id="ARBA00022989"/>
    </source>
</evidence>
<name>A0A9P0ZC40_CUSEU</name>
<dbReference type="InterPro" id="IPR006904">
    <property type="entry name" value="DUF716"/>
</dbReference>
<feature type="transmembrane region" description="Helical" evidence="6">
    <location>
        <begin position="184"/>
        <end position="202"/>
    </location>
</feature>
<dbReference type="EMBL" id="CAMAPE010000031">
    <property type="protein sequence ID" value="CAH9094614.1"/>
    <property type="molecule type" value="Genomic_DNA"/>
</dbReference>
<evidence type="ECO:0000256" key="1">
    <source>
        <dbReference type="ARBA" id="ARBA00004141"/>
    </source>
</evidence>
<evidence type="ECO:0000256" key="5">
    <source>
        <dbReference type="ARBA" id="ARBA00023136"/>
    </source>
</evidence>
<evidence type="ECO:0000256" key="6">
    <source>
        <dbReference type="SAM" id="Phobius"/>
    </source>
</evidence>
<comment type="caution">
    <text evidence="7">The sequence shown here is derived from an EMBL/GenBank/DDBJ whole genome shotgun (WGS) entry which is preliminary data.</text>
</comment>
<comment type="subcellular location">
    <subcellularLocation>
        <location evidence="1">Membrane</location>
        <topology evidence="1">Multi-pass membrane protein</topology>
    </subcellularLocation>
</comment>
<keyword evidence="8" id="KW-1185">Reference proteome</keyword>
<evidence type="ECO:0000256" key="2">
    <source>
        <dbReference type="ARBA" id="ARBA00006948"/>
    </source>
</evidence>
<feature type="transmembrane region" description="Helical" evidence="6">
    <location>
        <begin position="121"/>
        <end position="139"/>
    </location>
</feature>
<proteinExistence type="inferred from homology"/>
<feature type="transmembrane region" description="Helical" evidence="6">
    <location>
        <begin position="12"/>
        <end position="30"/>
    </location>
</feature>
<accession>A0A9P0ZC40</accession>
<reference evidence="7" key="1">
    <citation type="submission" date="2022-07" db="EMBL/GenBank/DDBJ databases">
        <authorList>
            <person name="Macas J."/>
            <person name="Novak P."/>
            <person name="Neumann P."/>
        </authorList>
    </citation>
    <scope>NUCLEOTIDE SEQUENCE</scope>
</reference>